<accession>A0A2T1E9Y5</accession>
<dbReference type="InterPro" id="IPR011989">
    <property type="entry name" value="ARM-like"/>
</dbReference>
<dbReference type="PANTHER" id="PTHR46844">
    <property type="entry name" value="SLR5058 PROTEIN"/>
    <property type="match status" value="1"/>
</dbReference>
<evidence type="ECO:0000313" key="4">
    <source>
        <dbReference type="EMBL" id="PSB29540.1"/>
    </source>
</evidence>
<dbReference type="PANTHER" id="PTHR46844:SF1">
    <property type="entry name" value="SLR5058 PROTEIN"/>
    <property type="match status" value="1"/>
</dbReference>
<dbReference type="Gene3D" id="1.25.10.10">
    <property type="entry name" value="Leucine-rich Repeat Variant"/>
    <property type="match status" value="1"/>
</dbReference>
<reference evidence="4 5" key="2">
    <citation type="submission" date="2018-03" db="EMBL/GenBank/DDBJ databases">
        <title>The ancient ancestry and fast evolution of plastids.</title>
        <authorList>
            <person name="Moore K.R."/>
            <person name="Magnabosco C."/>
            <person name="Momper L."/>
            <person name="Gold D.A."/>
            <person name="Bosak T."/>
            <person name="Fournier G.P."/>
        </authorList>
    </citation>
    <scope>NUCLEOTIDE SEQUENCE [LARGE SCALE GENOMIC DNA]</scope>
    <source>
        <strain evidence="4 5">ULC18</strain>
    </source>
</reference>
<dbReference type="Pfam" id="PF05729">
    <property type="entry name" value="NACHT"/>
    <property type="match status" value="1"/>
</dbReference>
<evidence type="ECO:0000256" key="2">
    <source>
        <dbReference type="ARBA" id="ARBA00022738"/>
    </source>
</evidence>
<dbReference type="SUPFAM" id="SSF48371">
    <property type="entry name" value="ARM repeat"/>
    <property type="match status" value="1"/>
</dbReference>
<dbReference type="EMBL" id="PVWK01000061">
    <property type="protein sequence ID" value="PSB29540.1"/>
    <property type="molecule type" value="Genomic_DNA"/>
</dbReference>
<organism evidence="4 5">
    <name type="scientific">Stenomitos frigidus ULC18</name>
    <dbReference type="NCBI Taxonomy" id="2107698"/>
    <lineage>
        <taxon>Bacteria</taxon>
        <taxon>Bacillati</taxon>
        <taxon>Cyanobacteriota</taxon>
        <taxon>Cyanophyceae</taxon>
        <taxon>Leptolyngbyales</taxon>
        <taxon>Leptolyngbyaceae</taxon>
        <taxon>Stenomitos</taxon>
    </lineage>
</organism>
<dbReference type="GO" id="GO:0030089">
    <property type="term" value="C:phycobilisome"/>
    <property type="evidence" value="ECO:0007669"/>
    <property type="project" value="UniProtKB-KW"/>
</dbReference>
<keyword evidence="1" id="KW-0042">Antenna complex</keyword>
<dbReference type="SUPFAM" id="SSF52540">
    <property type="entry name" value="P-loop containing nucleoside triphosphate hydrolases"/>
    <property type="match status" value="1"/>
</dbReference>
<reference evidence="5" key="1">
    <citation type="submission" date="2018-02" db="EMBL/GenBank/DDBJ databases">
        <authorList>
            <person name="Moore K."/>
            <person name="Momper L."/>
        </authorList>
    </citation>
    <scope>NUCLEOTIDE SEQUENCE [LARGE SCALE GENOMIC DNA]</scope>
    <source>
        <strain evidence="5">ULC18</strain>
    </source>
</reference>
<feature type="domain" description="NACHT" evidence="3">
    <location>
        <begin position="291"/>
        <end position="417"/>
    </location>
</feature>
<evidence type="ECO:0000259" key="3">
    <source>
        <dbReference type="PROSITE" id="PS50837"/>
    </source>
</evidence>
<dbReference type="InterPro" id="IPR016024">
    <property type="entry name" value="ARM-type_fold"/>
</dbReference>
<comment type="caution">
    <text evidence="4">The sequence shown here is derived from an EMBL/GenBank/DDBJ whole genome shotgun (WGS) entry which is preliminary data.</text>
</comment>
<sequence length="932" mass="107781">MLEWLLTIGATELGKAIFEQGLKLGQTAAEDYVKDFFKGCLKEGVAAAKPEVAKKAVAGALQAFLLLVTEELEDQELSKAEIRDRYDPALIQFVKDDLVKPILGQAFEKDCSAIDSAALATLWAQATLRGKPFPAMPEGFDWQRIGGEYLKKVRRIVRETPELRSLLETALLEDIARNTAHLNKQISPGFDVAKYRDSLQTSYGYLKLSTIDTTDQQYRVKLWKMFIEQTVREDLRQTSEVLKTSEVSESEALEHDRREYFQQPSRKVLEVINSQIPDFSEKSGISTGFSERGVILGDPGAGKSTLLQYLALEWVESQTSEVSKTSEVSARLPLLIELREYAIAQTNSFLEFLHRGRGVDWQFDQQQLHQYLQEHPTLVMFDGLDEVFDRPTQAAITDDIIRFAQQYPHAQILITSRIIGYSPERLQHAGFRHFTIQPLDTDEIHEFINRWYTLALGNDPDKDRLVTRLKEAISNSQAIRNLADNPLLLTMMAILNRRQELPRDRADLYDQASRVLLYHWDVDHKKLNLPLDTIGRREKQEMLRLIAYDMQAGEEGLKGNLISADRLTRILTDYLRDQGFSEPREKANKLIDQLRHRNFILCDRGADTYGFVHRTFLEYFCAVEIVHRFEKQRTLTFEQLRDEVFGNHWQDETWHETLRLVSSMLNVHFSSNIVDYLLEQNGENEEFANVFLAAHCFSEIKNRNSLSAISTKLFGCLEKLANYTGFDRLDDYKINVPAVSIIASLWKDDPIKLAWLKNFVLIAYRDNSRDQAIREIAKYWKYEIEILSWFKNIVEQSTFGFSVLITIFARISRDWKNDPNTLTWLMKCTKSENEEIRHVALQELALTWAKDQIALSSVTQLNLLDLNLLDLFLDSAAHDIDYWARRTALQALLTHYPTHPKTLELLRDRAENDPDEQLRQWAQEQLTQRSQQ</sequence>
<dbReference type="PROSITE" id="PS50837">
    <property type="entry name" value="NACHT"/>
    <property type="match status" value="1"/>
</dbReference>
<dbReference type="AlphaFoldDB" id="A0A2T1E9Y5"/>
<dbReference type="InterPro" id="IPR054569">
    <property type="entry name" value="NNH2"/>
</dbReference>
<protein>
    <submittedName>
        <fullName evidence="4">NTPase (NACHT family)</fullName>
    </submittedName>
</protein>
<name>A0A2T1E9Y5_9CYAN</name>
<dbReference type="InterPro" id="IPR027417">
    <property type="entry name" value="P-loop_NTPase"/>
</dbReference>
<dbReference type="InterPro" id="IPR007111">
    <property type="entry name" value="NACHT_NTPase"/>
</dbReference>
<evidence type="ECO:0000313" key="5">
    <source>
        <dbReference type="Proteomes" id="UP000239576"/>
    </source>
</evidence>
<gene>
    <name evidence="4" type="ORF">C7B82_10975</name>
</gene>
<evidence type="ECO:0000256" key="1">
    <source>
        <dbReference type="ARBA" id="ARBA00022549"/>
    </source>
</evidence>
<dbReference type="Gene3D" id="3.40.50.300">
    <property type="entry name" value="P-loop containing nucleotide triphosphate hydrolases"/>
    <property type="match status" value="1"/>
</dbReference>
<keyword evidence="2" id="KW-0605">Phycobilisome</keyword>
<keyword evidence="5" id="KW-1185">Reference proteome</keyword>
<dbReference type="RefSeq" id="WP_106256339.1">
    <property type="nucleotide sequence ID" value="NZ_CAWNSW010000012.1"/>
</dbReference>
<dbReference type="Pfam" id="PF22734">
    <property type="entry name" value="NNH2"/>
    <property type="match status" value="1"/>
</dbReference>
<dbReference type="OrthoDB" id="448481at2"/>
<proteinExistence type="predicted"/>
<dbReference type="Proteomes" id="UP000239576">
    <property type="component" value="Unassembled WGS sequence"/>
</dbReference>